<comment type="caution">
    <text evidence="2">The sequence shown here is derived from an EMBL/GenBank/DDBJ whole genome shotgun (WGS) entry which is preliminary data.</text>
</comment>
<keyword evidence="1" id="KW-1133">Transmembrane helix</keyword>
<keyword evidence="1" id="KW-0812">Transmembrane</keyword>
<name>A0ABQ8UBP9_9EUKA</name>
<accession>A0ABQ8UBP9</accession>
<keyword evidence="3" id="KW-1185">Reference proteome</keyword>
<dbReference type="Proteomes" id="UP001141327">
    <property type="component" value="Unassembled WGS sequence"/>
</dbReference>
<protein>
    <submittedName>
        <fullName evidence="2">Uncharacterized protein</fullName>
    </submittedName>
</protein>
<proteinExistence type="predicted"/>
<dbReference type="EMBL" id="JAPMOS010000122">
    <property type="protein sequence ID" value="KAJ4455057.1"/>
    <property type="molecule type" value="Genomic_DNA"/>
</dbReference>
<evidence type="ECO:0000256" key="1">
    <source>
        <dbReference type="SAM" id="Phobius"/>
    </source>
</evidence>
<feature type="transmembrane region" description="Helical" evidence="1">
    <location>
        <begin position="20"/>
        <end position="47"/>
    </location>
</feature>
<keyword evidence="1" id="KW-0472">Membrane</keyword>
<gene>
    <name evidence="2" type="ORF">PAPYR_10076</name>
</gene>
<organism evidence="2 3">
    <name type="scientific">Paratrimastix pyriformis</name>
    <dbReference type="NCBI Taxonomy" id="342808"/>
    <lineage>
        <taxon>Eukaryota</taxon>
        <taxon>Metamonada</taxon>
        <taxon>Preaxostyla</taxon>
        <taxon>Paratrimastigidae</taxon>
        <taxon>Paratrimastix</taxon>
    </lineage>
</organism>
<evidence type="ECO:0000313" key="2">
    <source>
        <dbReference type="EMBL" id="KAJ4455057.1"/>
    </source>
</evidence>
<evidence type="ECO:0000313" key="3">
    <source>
        <dbReference type="Proteomes" id="UP001141327"/>
    </source>
</evidence>
<reference evidence="2" key="1">
    <citation type="journal article" date="2022" name="bioRxiv">
        <title>Genomics of Preaxostyla Flagellates Illuminates Evolutionary Transitions and the Path Towards Mitochondrial Loss.</title>
        <authorList>
            <person name="Novak L.V.F."/>
            <person name="Treitli S.C."/>
            <person name="Pyrih J."/>
            <person name="Halakuc P."/>
            <person name="Pipaliya S.V."/>
            <person name="Vacek V."/>
            <person name="Brzon O."/>
            <person name="Soukal P."/>
            <person name="Eme L."/>
            <person name="Dacks J.B."/>
            <person name="Karnkowska A."/>
            <person name="Elias M."/>
            <person name="Hampl V."/>
        </authorList>
    </citation>
    <scope>NUCLEOTIDE SEQUENCE</scope>
    <source>
        <strain evidence="2">RCP-MX</strain>
    </source>
</reference>
<sequence length="254" mass="26839">MQFPTPLYAHPALSPSPREVWWIIVGVSVGTVVVVSLLLLGGFCCFFKRCRRKDPAEGREFTLDDFDPPTAPIPGEHDCTTVADGSTSALPTPEVVLASTDQCAALPPSHPVGPEKSLSTPAVVLASPLQCAVSHPPVILADTQPPPEIVMAPPSPQPHCGLPPAHPPVILEALQPAPVVVLPLPPQEIVPPPLHLPVILDATVQVSAPVLVVRPDRAVAPDPASEFLTASRCAPHRPTHQLNTPPLQLLPQIL</sequence>